<keyword evidence="4" id="KW-0472">Membrane</keyword>
<name>A0A918JGT1_9ALTE</name>
<dbReference type="SUPFAM" id="SSF111369">
    <property type="entry name" value="HlyD-like secretion proteins"/>
    <property type="match status" value="1"/>
</dbReference>
<protein>
    <submittedName>
        <fullName evidence="6">Membrane protein</fullName>
    </submittedName>
</protein>
<evidence type="ECO:0000256" key="4">
    <source>
        <dbReference type="SAM" id="Phobius"/>
    </source>
</evidence>
<dbReference type="PANTHER" id="PTHR30469">
    <property type="entry name" value="MULTIDRUG RESISTANCE PROTEIN MDTA"/>
    <property type="match status" value="1"/>
</dbReference>
<gene>
    <name evidence="6" type="ORF">GCM10007391_06260</name>
</gene>
<dbReference type="Proteomes" id="UP000631300">
    <property type="component" value="Unassembled WGS sequence"/>
</dbReference>
<dbReference type="Gene3D" id="1.10.287.470">
    <property type="entry name" value="Helix hairpin bin"/>
    <property type="match status" value="1"/>
</dbReference>
<dbReference type="NCBIfam" id="TIGR01730">
    <property type="entry name" value="RND_mfp"/>
    <property type="match status" value="1"/>
</dbReference>
<dbReference type="Gene3D" id="2.40.50.100">
    <property type="match status" value="1"/>
</dbReference>
<sequence length="419" mass="45352">MSRSLKFAPFIIGLIAIALTVIAVTLIYSSEPVAQKDGATKRNAMPVSVVSASVSQYAPVVKAMGQVVPARQVSLRPRVTGTVEAVSDKFVPGSLIQKGQWLVKLDSEDYQLALQRAKAELARAQSRYDIEMGEQEVARDDFAALKRDVAPMNRSLILRKPQLQQVEADLQTAKVAVREAELALERTTIRMPFDGQVMSQDVNLGSQLSSSDIIATVVGTARYWVEVALPLSQLQWLESAEGDRISDHGAEATIFNKTAWPQGAVRKGIVREVIAALDPQTRMATVLVEVNDPLGITAGSRDSATSAGQAPLLAGSYVEVSLPARTLTNVVRVPINYLRKNNTVWVADEQTLAVKEVSVAYRDEQYAYVNKGLNSGDQIITTNLATVTDGTAVQIKEETVSTSSSENRPHAPATAKVAR</sequence>
<feature type="coiled-coil region" evidence="2">
    <location>
        <begin position="107"/>
        <end position="134"/>
    </location>
</feature>
<evidence type="ECO:0000256" key="3">
    <source>
        <dbReference type="SAM" id="MobiDB-lite"/>
    </source>
</evidence>
<evidence type="ECO:0000256" key="1">
    <source>
        <dbReference type="ARBA" id="ARBA00009477"/>
    </source>
</evidence>
<dbReference type="RefSeq" id="WP_189403616.1">
    <property type="nucleotide sequence ID" value="NZ_BMXP01000001.1"/>
</dbReference>
<reference evidence="6" key="2">
    <citation type="submission" date="2020-09" db="EMBL/GenBank/DDBJ databases">
        <authorList>
            <person name="Sun Q."/>
            <person name="Kim S."/>
        </authorList>
    </citation>
    <scope>NUCLEOTIDE SEQUENCE</scope>
    <source>
        <strain evidence="6">KCTC 22164</strain>
    </source>
</reference>
<reference evidence="6" key="1">
    <citation type="journal article" date="2014" name="Int. J. Syst. Evol. Microbiol.">
        <title>Complete genome sequence of Corynebacterium casei LMG S-19264T (=DSM 44701T), isolated from a smear-ripened cheese.</title>
        <authorList>
            <consortium name="US DOE Joint Genome Institute (JGI-PGF)"/>
            <person name="Walter F."/>
            <person name="Albersmeier A."/>
            <person name="Kalinowski J."/>
            <person name="Ruckert C."/>
        </authorList>
    </citation>
    <scope>NUCLEOTIDE SEQUENCE</scope>
    <source>
        <strain evidence="6">KCTC 22164</strain>
    </source>
</reference>
<comment type="caution">
    <text evidence="6">The sequence shown here is derived from an EMBL/GenBank/DDBJ whole genome shotgun (WGS) entry which is preliminary data.</text>
</comment>
<organism evidence="6 7">
    <name type="scientific">Alteromonas halophila</name>
    <dbReference type="NCBI Taxonomy" id="516698"/>
    <lineage>
        <taxon>Bacteria</taxon>
        <taxon>Pseudomonadati</taxon>
        <taxon>Pseudomonadota</taxon>
        <taxon>Gammaproteobacteria</taxon>
        <taxon>Alteromonadales</taxon>
        <taxon>Alteromonadaceae</taxon>
        <taxon>Alteromonas/Salinimonas group</taxon>
        <taxon>Alteromonas</taxon>
    </lineage>
</organism>
<dbReference type="Gene3D" id="2.40.420.20">
    <property type="match status" value="1"/>
</dbReference>
<dbReference type="GO" id="GO:0015562">
    <property type="term" value="F:efflux transmembrane transporter activity"/>
    <property type="evidence" value="ECO:0007669"/>
    <property type="project" value="TreeGrafter"/>
</dbReference>
<keyword evidence="4" id="KW-1133">Transmembrane helix</keyword>
<comment type="similarity">
    <text evidence="1">Belongs to the membrane fusion protein (MFP) (TC 8.A.1) family.</text>
</comment>
<evidence type="ECO:0000313" key="6">
    <source>
        <dbReference type="EMBL" id="GGW76393.1"/>
    </source>
</evidence>
<accession>A0A918JGT1</accession>
<dbReference type="InterPro" id="IPR058647">
    <property type="entry name" value="BSH_CzcB-like"/>
</dbReference>
<dbReference type="AlphaFoldDB" id="A0A918JGT1"/>
<dbReference type="GO" id="GO:1990281">
    <property type="term" value="C:efflux pump complex"/>
    <property type="evidence" value="ECO:0007669"/>
    <property type="project" value="TreeGrafter"/>
</dbReference>
<dbReference type="EMBL" id="BMXP01000001">
    <property type="protein sequence ID" value="GGW76393.1"/>
    <property type="molecule type" value="Genomic_DNA"/>
</dbReference>
<dbReference type="PANTHER" id="PTHR30469:SF12">
    <property type="entry name" value="MULTIDRUG RESISTANCE PROTEIN MDTA"/>
    <property type="match status" value="1"/>
</dbReference>
<keyword evidence="2" id="KW-0175">Coiled coil</keyword>
<evidence type="ECO:0000256" key="2">
    <source>
        <dbReference type="SAM" id="Coils"/>
    </source>
</evidence>
<dbReference type="Gene3D" id="2.40.30.170">
    <property type="match status" value="1"/>
</dbReference>
<evidence type="ECO:0000259" key="5">
    <source>
        <dbReference type="Pfam" id="PF25973"/>
    </source>
</evidence>
<keyword evidence="4" id="KW-0812">Transmembrane</keyword>
<dbReference type="Pfam" id="PF25973">
    <property type="entry name" value="BSH_CzcB"/>
    <property type="match status" value="1"/>
</dbReference>
<feature type="transmembrane region" description="Helical" evidence="4">
    <location>
        <begin position="7"/>
        <end position="28"/>
    </location>
</feature>
<feature type="domain" description="CzcB-like barrel-sandwich hybrid" evidence="5">
    <location>
        <begin position="73"/>
        <end position="217"/>
    </location>
</feature>
<feature type="region of interest" description="Disordered" evidence="3">
    <location>
        <begin position="398"/>
        <end position="419"/>
    </location>
</feature>
<keyword evidence="7" id="KW-1185">Reference proteome</keyword>
<proteinExistence type="inferred from homology"/>
<evidence type="ECO:0000313" key="7">
    <source>
        <dbReference type="Proteomes" id="UP000631300"/>
    </source>
</evidence>
<dbReference type="InterPro" id="IPR006143">
    <property type="entry name" value="RND_pump_MFP"/>
</dbReference>